<sequence length="368" mass="39552">MSSEKVHSSYGALSALSSSLLQFRSNLETSTRDVEHSLQSSAADADNAVSNRRRDLESAVSDRVRAESLMRSAEAELFAAESELDSALGADPRYRGPAVSRARARVARAHQGLGSAQVKLRESEGREHEKRRLLERSENARRKIHLALDEYRSSVSAARAVETTIAMAALAKLSILKGILSTYLSSSSRSPSPGSSIRNASRRSATGGGTGHGGDSGADSVNAGTDPINSAREDRPIDWAAFSLRPDSREVQLAVLGPQLRRLLGIDDGETIFASGHEHEIWARRWVGGGAAMFRRDPSRSNFDARDLREGLSAPDSFGAMHECVTDQSITVDPVTGRLVSGESFLNALVAAGAEVLPLRFERGSDVD</sequence>
<feature type="region of interest" description="Disordered" evidence="1">
    <location>
        <begin position="110"/>
        <end position="134"/>
    </location>
</feature>
<evidence type="ECO:0000313" key="3">
    <source>
        <dbReference type="Proteomes" id="UP000253509"/>
    </source>
</evidence>
<protein>
    <submittedName>
        <fullName evidence="2">Uncharacterized protein</fullName>
    </submittedName>
</protein>
<accession>A0A366ILI1</accession>
<feature type="region of interest" description="Disordered" evidence="1">
    <location>
        <begin position="31"/>
        <end position="63"/>
    </location>
</feature>
<evidence type="ECO:0000313" key="2">
    <source>
        <dbReference type="EMBL" id="RBP73581.1"/>
    </source>
</evidence>
<feature type="compositionally biased region" description="Basic and acidic residues" evidence="1">
    <location>
        <begin position="119"/>
        <end position="134"/>
    </location>
</feature>
<keyword evidence="3" id="KW-1185">Reference proteome</keyword>
<reference evidence="2 3" key="1">
    <citation type="submission" date="2018-06" db="EMBL/GenBank/DDBJ databases">
        <title>Freshwater and sediment microbial communities from various areas in North America, analyzing microbe dynamics in response to fracking.</title>
        <authorList>
            <person name="Lamendella R."/>
        </authorList>
    </citation>
    <scope>NUCLEOTIDE SEQUENCE [LARGE SCALE GENOMIC DNA]</scope>
    <source>
        <strain evidence="2 3">3b_TX</strain>
    </source>
</reference>
<feature type="compositionally biased region" description="Low complexity" evidence="1">
    <location>
        <begin position="184"/>
        <end position="205"/>
    </location>
</feature>
<gene>
    <name evidence="2" type="ORF">DFO65_102109</name>
</gene>
<organism evidence="2 3">
    <name type="scientific">Brevibacterium celere</name>
    <dbReference type="NCBI Taxonomy" id="225845"/>
    <lineage>
        <taxon>Bacteria</taxon>
        <taxon>Bacillati</taxon>
        <taxon>Actinomycetota</taxon>
        <taxon>Actinomycetes</taxon>
        <taxon>Micrococcales</taxon>
        <taxon>Brevibacteriaceae</taxon>
        <taxon>Brevibacterium</taxon>
    </lineage>
</organism>
<evidence type="ECO:0000256" key="1">
    <source>
        <dbReference type="SAM" id="MobiDB-lite"/>
    </source>
</evidence>
<feature type="compositionally biased region" description="Low complexity" evidence="1">
    <location>
        <begin position="40"/>
        <end position="50"/>
    </location>
</feature>
<comment type="caution">
    <text evidence="2">The sequence shown here is derived from an EMBL/GenBank/DDBJ whole genome shotgun (WGS) entry which is preliminary data.</text>
</comment>
<proteinExistence type="predicted"/>
<feature type="compositionally biased region" description="Basic and acidic residues" evidence="1">
    <location>
        <begin position="52"/>
        <end position="63"/>
    </location>
</feature>
<feature type="region of interest" description="Disordered" evidence="1">
    <location>
        <begin position="184"/>
        <end position="232"/>
    </location>
</feature>
<name>A0A366ILI1_9MICO</name>
<dbReference type="EMBL" id="QNSB01000002">
    <property type="protein sequence ID" value="RBP73581.1"/>
    <property type="molecule type" value="Genomic_DNA"/>
</dbReference>
<dbReference type="AlphaFoldDB" id="A0A366ILI1"/>
<dbReference type="Proteomes" id="UP000253509">
    <property type="component" value="Unassembled WGS sequence"/>
</dbReference>
<feature type="compositionally biased region" description="Gly residues" evidence="1">
    <location>
        <begin position="206"/>
        <end position="216"/>
    </location>
</feature>